<organism evidence="4 5">
    <name type="scientific">Cirrhinus molitorella</name>
    <name type="common">mud carp</name>
    <dbReference type="NCBI Taxonomy" id="172907"/>
    <lineage>
        <taxon>Eukaryota</taxon>
        <taxon>Metazoa</taxon>
        <taxon>Chordata</taxon>
        <taxon>Craniata</taxon>
        <taxon>Vertebrata</taxon>
        <taxon>Euteleostomi</taxon>
        <taxon>Actinopterygii</taxon>
        <taxon>Neopterygii</taxon>
        <taxon>Teleostei</taxon>
        <taxon>Ostariophysi</taxon>
        <taxon>Cypriniformes</taxon>
        <taxon>Cyprinidae</taxon>
        <taxon>Labeoninae</taxon>
        <taxon>Labeonini</taxon>
        <taxon>Cirrhinus</taxon>
    </lineage>
</organism>
<accession>A0ABR3LJQ1</accession>
<feature type="domain" description="Immunoglobulin" evidence="3">
    <location>
        <begin position="8"/>
        <end position="112"/>
    </location>
</feature>
<feature type="region of interest" description="Disordered" evidence="1">
    <location>
        <begin position="266"/>
        <end position="353"/>
    </location>
</feature>
<dbReference type="Pfam" id="PF07686">
    <property type="entry name" value="V-set"/>
    <property type="match status" value="1"/>
</dbReference>
<feature type="non-terminal residue" evidence="4">
    <location>
        <position position="1"/>
    </location>
</feature>
<name>A0ABR3LJQ1_9TELE</name>
<dbReference type="Gene3D" id="2.60.40.10">
    <property type="entry name" value="Immunoglobulins"/>
    <property type="match status" value="2"/>
</dbReference>
<keyword evidence="5" id="KW-1185">Reference proteome</keyword>
<dbReference type="SMART" id="SM00409">
    <property type="entry name" value="IG"/>
    <property type="match status" value="2"/>
</dbReference>
<evidence type="ECO:0000313" key="5">
    <source>
        <dbReference type="Proteomes" id="UP001558613"/>
    </source>
</evidence>
<dbReference type="InterPro" id="IPR013106">
    <property type="entry name" value="Ig_V-set"/>
</dbReference>
<comment type="caution">
    <text evidence="4">The sequence shown here is derived from an EMBL/GenBank/DDBJ whole genome shotgun (WGS) entry which is preliminary data.</text>
</comment>
<dbReference type="PANTHER" id="PTHR21063:SF4">
    <property type="entry name" value="CD48 ANTIGEN-RELATED"/>
    <property type="match status" value="1"/>
</dbReference>
<keyword evidence="2" id="KW-0812">Transmembrane</keyword>
<evidence type="ECO:0000256" key="2">
    <source>
        <dbReference type="SAM" id="Phobius"/>
    </source>
</evidence>
<proteinExistence type="predicted"/>
<protein>
    <recommendedName>
        <fullName evidence="3">Immunoglobulin domain-containing protein</fullName>
    </recommendedName>
</protein>
<evidence type="ECO:0000256" key="1">
    <source>
        <dbReference type="SAM" id="MobiDB-lite"/>
    </source>
</evidence>
<dbReference type="Proteomes" id="UP001558613">
    <property type="component" value="Unassembled WGS sequence"/>
</dbReference>
<gene>
    <name evidence="4" type="ORF">QQF64_019499</name>
</gene>
<reference evidence="4 5" key="1">
    <citation type="submission" date="2023-09" db="EMBL/GenBank/DDBJ databases">
        <authorList>
            <person name="Wang M."/>
        </authorList>
    </citation>
    <scope>NUCLEOTIDE SEQUENCE [LARGE SCALE GENOMIC DNA]</scope>
    <source>
        <strain evidence="4">GT-2023</strain>
        <tissue evidence="4">Liver</tissue>
    </source>
</reference>
<dbReference type="SUPFAM" id="SSF48726">
    <property type="entry name" value="Immunoglobulin"/>
    <property type="match status" value="2"/>
</dbReference>
<dbReference type="InterPro" id="IPR013783">
    <property type="entry name" value="Ig-like_fold"/>
</dbReference>
<feature type="transmembrane region" description="Helical" evidence="2">
    <location>
        <begin position="236"/>
        <end position="259"/>
    </location>
</feature>
<dbReference type="EMBL" id="JAYMGO010000022">
    <property type="protein sequence ID" value="KAL1251703.1"/>
    <property type="molecule type" value="Genomic_DNA"/>
</dbReference>
<feature type="domain" description="Immunoglobulin" evidence="3">
    <location>
        <begin position="122"/>
        <end position="224"/>
    </location>
</feature>
<dbReference type="InterPro" id="IPR036179">
    <property type="entry name" value="Ig-like_dom_sf"/>
</dbReference>
<keyword evidence="2" id="KW-0472">Membrane</keyword>
<sequence length="353" mass="39124">ASAVQTDRVSVYVMEGDLVTLHTDVIKTQVNKVKWYYNDARIAQITGDPNKTCTDVQCNNNNLRFRGRLHLDHQTGSLTIRNITNTDYGLYHLQIIITSSNRSEKIFNVTIHDVPAAEQDEIKKKSVKEGEFVTLDPGVMKNPNDLMMWYFNDVPINEIPGDPSRSCADVQCKDGSGRFRHRLEVIQIGSLIIRNIKTTDSGLYKVQINSSRFSIMRTVSVNVTAVPDSNLSTSGVAGIGGIVVLVVLLVATAVIALVVCHNKQAQKKDEEGQVSSQDTNGTSQDKKDTQSKDTSDGTSRDHKDTQSESTSHMTSHNHNESQSMDITDGMSHNDEAQLKKSLLQKKLSHDTSH</sequence>
<keyword evidence="2" id="KW-1133">Transmembrane helix</keyword>
<evidence type="ECO:0000259" key="3">
    <source>
        <dbReference type="SMART" id="SM00409"/>
    </source>
</evidence>
<feature type="compositionally biased region" description="Polar residues" evidence="1">
    <location>
        <begin position="307"/>
        <end position="325"/>
    </location>
</feature>
<dbReference type="InterPro" id="IPR003599">
    <property type="entry name" value="Ig_sub"/>
</dbReference>
<evidence type="ECO:0000313" key="4">
    <source>
        <dbReference type="EMBL" id="KAL1251703.1"/>
    </source>
</evidence>
<feature type="compositionally biased region" description="Basic and acidic residues" evidence="1">
    <location>
        <begin position="284"/>
        <end position="306"/>
    </location>
</feature>
<dbReference type="PANTHER" id="PTHR21063">
    <property type="entry name" value="LFA-3"/>
    <property type="match status" value="1"/>
</dbReference>